<evidence type="ECO:0008006" key="4">
    <source>
        <dbReference type="Google" id="ProtNLM"/>
    </source>
</evidence>
<organism evidence="2 3">
    <name type="scientific">Pseudoclavibacter endophyticus</name>
    <dbReference type="NCBI Taxonomy" id="1778590"/>
    <lineage>
        <taxon>Bacteria</taxon>
        <taxon>Bacillati</taxon>
        <taxon>Actinomycetota</taxon>
        <taxon>Actinomycetes</taxon>
        <taxon>Micrococcales</taxon>
        <taxon>Microbacteriaceae</taxon>
        <taxon>Pseudoclavibacter</taxon>
    </lineage>
</organism>
<comment type="caution">
    <text evidence="2">The sequence shown here is derived from an EMBL/GenBank/DDBJ whole genome shotgun (WGS) entry which is preliminary data.</text>
</comment>
<dbReference type="RefSeq" id="WP_158029571.1">
    <property type="nucleotide sequence ID" value="NZ_BMHG01000001.1"/>
</dbReference>
<feature type="transmembrane region" description="Helical" evidence="1">
    <location>
        <begin position="31"/>
        <end position="61"/>
    </location>
</feature>
<gene>
    <name evidence="2" type="ORF">F8O04_11865</name>
</gene>
<accession>A0A6H9WP30</accession>
<protein>
    <recommendedName>
        <fullName evidence="4">PH domain-containing protein</fullName>
    </recommendedName>
</protein>
<name>A0A6H9WP30_9MICO</name>
<reference evidence="2 3" key="1">
    <citation type="submission" date="2019-09" db="EMBL/GenBank/DDBJ databases">
        <title>Phylogeny of genus Pseudoclavibacter and closely related genus.</title>
        <authorList>
            <person name="Li Y."/>
        </authorList>
    </citation>
    <scope>NUCLEOTIDE SEQUENCE [LARGE SCALE GENOMIC DNA]</scope>
    <source>
        <strain evidence="2 3">EGI 60007</strain>
    </source>
</reference>
<feature type="transmembrane region" description="Helical" evidence="1">
    <location>
        <begin position="67"/>
        <end position="89"/>
    </location>
</feature>
<dbReference type="Proteomes" id="UP000431744">
    <property type="component" value="Unassembled WGS sequence"/>
</dbReference>
<evidence type="ECO:0000256" key="1">
    <source>
        <dbReference type="SAM" id="Phobius"/>
    </source>
</evidence>
<proteinExistence type="predicted"/>
<keyword evidence="3" id="KW-1185">Reference proteome</keyword>
<sequence length="214" mass="23003">MLPASRHGDAQEPDDADLIARFPFVGPGERAMLAITVVVCAAFAIPCLLELLAAMSIVPWARGETDLWILVVGTAFFGLPALLSAIVAIRPPKRDIVVDTAGIRIEGARNTYAVDWSEVRAIAVSVTWPNPFGAATPPRRRMRRGIHILFGPVDPAADLPPSLLPWRHTAGFTHALKLVTSPLTGDNPPIVRGLADAMRVAVPDKFAGVLYGHR</sequence>
<keyword evidence="1" id="KW-0472">Membrane</keyword>
<evidence type="ECO:0000313" key="2">
    <source>
        <dbReference type="EMBL" id="KAB1648376.1"/>
    </source>
</evidence>
<keyword evidence="1" id="KW-0812">Transmembrane</keyword>
<evidence type="ECO:0000313" key="3">
    <source>
        <dbReference type="Proteomes" id="UP000431744"/>
    </source>
</evidence>
<dbReference type="EMBL" id="WBJY01000002">
    <property type="protein sequence ID" value="KAB1648376.1"/>
    <property type="molecule type" value="Genomic_DNA"/>
</dbReference>
<dbReference type="AlphaFoldDB" id="A0A6H9WP30"/>
<keyword evidence="1" id="KW-1133">Transmembrane helix</keyword>